<dbReference type="KEGG" id="esj:SJ05684_c30380"/>
<protein>
    <submittedName>
        <fullName evidence="1">Uncharacterized protein</fullName>
    </submittedName>
</protein>
<name>A0A249PFD4_9HYPH</name>
<dbReference type="AlphaFoldDB" id="A0A249PFD4"/>
<dbReference type="Proteomes" id="UP000217211">
    <property type="component" value="Chromosome"/>
</dbReference>
<dbReference type="EMBL" id="CP023067">
    <property type="protein sequence ID" value="ASY64462.1"/>
    <property type="molecule type" value="Genomic_DNA"/>
</dbReference>
<keyword evidence="2" id="KW-1185">Reference proteome</keyword>
<evidence type="ECO:0000313" key="1">
    <source>
        <dbReference type="EMBL" id="ASY64462.1"/>
    </source>
</evidence>
<sequence>MLFFDTIVPKTPADTRDFPLVNEGIERLLESRVRGTAESR</sequence>
<organism evidence="1 2">
    <name type="scientific">Sinorhizobium sojae CCBAU 05684</name>
    <dbReference type="NCBI Taxonomy" id="716928"/>
    <lineage>
        <taxon>Bacteria</taxon>
        <taxon>Pseudomonadati</taxon>
        <taxon>Pseudomonadota</taxon>
        <taxon>Alphaproteobacteria</taxon>
        <taxon>Hyphomicrobiales</taxon>
        <taxon>Rhizobiaceae</taxon>
        <taxon>Sinorhizobium/Ensifer group</taxon>
        <taxon>Sinorhizobium</taxon>
    </lineage>
</organism>
<gene>
    <name evidence="1" type="ORF">SJ05684_c30380</name>
</gene>
<accession>A0A249PFD4</accession>
<reference evidence="1 2" key="1">
    <citation type="submission" date="2017-08" db="EMBL/GenBank/DDBJ databases">
        <title>Multipartite genome sequences of Sinorhizobium species nodulating soybeans.</title>
        <authorList>
            <person name="Tian C.F."/>
        </authorList>
    </citation>
    <scope>NUCLEOTIDE SEQUENCE [LARGE SCALE GENOMIC DNA]</scope>
    <source>
        <strain evidence="1 2">CCBAU 05684</strain>
    </source>
</reference>
<proteinExistence type="predicted"/>
<evidence type="ECO:0000313" key="2">
    <source>
        <dbReference type="Proteomes" id="UP000217211"/>
    </source>
</evidence>